<comment type="caution">
    <text evidence="2">The sequence shown here is derived from an EMBL/GenBank/DDBJ whole genome shotgun (WGS) entry which is preliminary data.</text>
</comment>
<dbReference type="EMBL" id="RAHX01000001">
    <property type="protein sequence ID" value="RJY09813.1"/>
    <property type="molecule type" value="Genomic_DNA"/>
</dbReference>
<evidence type="ECO:0000313" key="2">
    <source>
        <dbReference type="EMBL" id="RJY09813.1"/>
    </source>
</evidence>
<proteinExistence type="predicted"/>
<accession>A0A419RVL7</accession>
<gene>
    <name evidence="2" type="ORF">D6201_11010</name>
</gene>
<feature type="chain" id="PRO_5019222630" evidence="1">
    <location>
        <begin position="33"/>
        <end position="165"/>
    </location>
</feature>
<dbReference type="RefSeq" id="WP_120048823.1">
    <property type="nucleotide sequence ID" value="NZ_RAHX01000001.1"/>
</dbReference>
<evidence type="ECO:0000256" key="1">
    <source>
        <dbReference type="SAM" id="SignalP"/>
    </source>
</evidence>
<dbReference type="Proteomes" id="UP000285232">
    <property type="component" value="Unassembled WGS sequence"/>
</dbReference>
<reference evidence="2 3" key="1">
    <citation type="journal article" date="2017" name="Int. J. Syst. Evol. Microbiol.">
        <title>Erythrobacter aquimixticola sp. nov., isolated from the junction between the ocean and a freshwater spring.</title>
        <authorList>
            <person name="Park S."/>
            <person name="Jung Y.T."/>
            <person name="Choi S.J."/>
            <person name="Yoon J.H."/>
        </authorList>
    </citation>
    <scope>NUCLEOTIDE SEQUENCE [LARGE SCALE GENOMIC DNA]</scope>
    <source>
        <strain evidence="2 3">JSSK-14</strain>
    </source>
</reference>
<keyword evidence="1" id="KW-0732">Signal</keyword>
<sequence length="165" mass="16382">MLGNHAVGKLCVSAVCGLAAIYLVTPACPALAQEEGVWPTNQEAHPGQIVYSRDVPRGTATRRIAQGEAHTVAPDQSATIEAALALGLQPLTDVEQAGVTASLSRSLATAETAIATGLSVISGPTANADFTRSESGGTSAGGIVAGALSVLPGALSVLSRVGGPE</sequence>
<name>A0A419RVL7_9SPHN</name>
<dbReference type="OrthoDB" id="7433570at2"/>
<evidence type="ECO:0000313" key="3">
    <source>
        <dbReference type="Proteomes" id="UP000285232"/>
    </source>
</evidence>
<protein>
    <submittedName>
        <fullName evidence="2">Uncharacterized protein</fullName>
    </submittedName>
</protein>
<feature type="signal peptide" evidence="1">
    <location>
        <begin position="1"/>
        <end position="32"/>
    </location>
</feature>
<dbReference type="AlphaFoldDB" id="A0A419RVL7"/>
<keyword evidence="3" id="KW-1185">Reference proteome</keyword>
<organism evidence="2 3">
    <name type="scientific">Aurantiacibacter aquimixticola</name>
    <dbReference type="NCBI Taxonomy" id="1958945"/>
    <lineage>
        <taxon>Bacteria</taxon>
        <taxon>Pseudomonadati</taxon>
        <taxon>Pseudomonadota</taxon>
        <taxon>Alphaproteobacteria</taxon>
        <taxon>Sphingomonadales</taxon>
        <taxon>Erythrobacteraceae</taxon>
        <taxon>Aurantiacibacter</taxon>
    </lineage>
</organism>